<evidence type="ECO:0000313" key="1">
    <source>
        <dbReference type="EMBL" id="KAK8961638.1"/>
    </source>
</evidence>
<protein>
    <submittedName>
        <fullName evidence="1">Uncharacterized protein</fullName>
    </submittedName>
</protein>
<name>A0ABR2MC94_9ASPA</name>
<sequence>MAASLAPQSSVLRLSINHLMRFKGVSGGSVATPRHHRYRGIVAAARGFPVCPITHKPLLVEAKCRHIIRDRALCVNKHCNQKCVDRGYPRGRCMLGSPNFFSSLSPGDWSPSLLAEADGFPSSDPLLAGRPGRPLAGRPLSGSSSSGWLELLDECYRCPSPLSGCFARFCDGAISASSSSRSSDLFRLRFSLTQVDILLDENVDGARSTVLLQGTSQLNIS</sequence>
<organism evidence="1 2">
    <name type="scientific">Platanthera guangdongensis</name>
    <dbReference type="NCBI Taxonomy" id="2320717"/>
    <lineage>
        <taxon>Eukaryota</taxon>
        <taxon>Viridiplantae</taxon>
        <taxon>Streptophyta</taxon>
        <taxon>Embryophyta</taxon>
        <taxon>Tracheophyta</taxon>
        <taxon>Spermatophyta</taxon>
        <taxon>Magnoliopsida</taxon>
        <taxon>Liliopsida</taxon>
        <taxon>Asparagales</taxon>
        <taxon>Orchidaceae</taxon>
        <taxon>Orchidoideae</taxon>
        <taxon>Orchideae</taxon>
        <taxon>Orchidinae</taxon>
        <taxon>Platanthera</taxon>
    </lineage>
</organism>
<evidence type="ECO:0000313" key="2">
    <source>
        <dbReference type="Proteomes" id="UP001412067"/>
    </source>
</evidence>
<gene>
    <name evidence="1" type="ORF">KSP40_PGU008287</name>
</gene>
<accession>A0ABR2MC94</accession>
<keyword evidence="2" id="KW-1185">Reference proteome</keyword>
<proteinExistence type="predicted"/>
<reference evidence="1 2" key="1">
    <citation type="journal article" date="2022" name="Nat. Plants">
        <title>Genomes of leafy and leafless Platanthera orchids illuminate the evolution of mycoheterotrophy.</title>
        <authorList>
            <person name="Li M.H."/>
            <person name="Liu K.W."/>
            <person name="Li Z."/>
            <person name="Lu H.C."/>
            <person name="Ye Q.L."/>
            <person name="Zhang D."/>
            <person name="Wang J.Y."/>
            <person name="Li Y.F."/>
            <person name="Zhong Z.M."/>
            <person name="Liu X."/>
            <person name="Yu X."/>
            <person name="Liu D.K."/>
            <person name="Tu X.D."/>
            <person name="Liu B."/>
            <person name="Hao Y."/>
            <person name="Liao X.Y."/>
            <person name="Jiang Y.T."/>
            <person name="Sun W.H."/>
            <person name="Chen J."/>
            <person name="Chen Y.Q."/>
            <person name="Ai Y."/>
            <person name="Zhai J.W."/>
            <person name="Wu S.S."/>
            <person name="Zhou Z."/>
            <person name="Hsiao Y.Y."/>
            <person name="Wu W.L."/>
            <person name="Chen Y.Y."/>
            <person name="Lin Y.F."/>
            <person name="Hsu J.L."/>
            <person name="Li C.Y."/>
            <person name="Wang Z.W."/>
            <person name="Zhao X."/>
            <person name="Zhong W.Y."/>
            <person name="Ma X.K."/>
            <person name="Ma L."/>
            <person name="Huang J."/>
            <person name="Chen G.Z."/>
            <person name="Huang M.Z."/>
            <person name="Huang L."/>
            <person name="Peng D.H."/>
            <person name="Luo Y.B."/>
            <person name="Zou S.Q."/>
            <person name="Chen S.P."/>
            <person name="Lan S."/>
            <person name="Tsai W.C."/>
            <person name="Van de Peer Y."/>
            <person name="Liu Z.J."/>
        </authorList>
    </citation>
    <scope>NUCLEOTIDE SEQUENCE [LARGE SCALE GENOMIC DNA]</scope>
    <source>
        <strain evidence="1">Lor288</strain>
    </source>
</reference>
<dbReference type="EMBL" id="JBBWWR010000009">
    <property type="protein sequence ID" value="KAK8961638.1"/>
    <property type="molecule type" value="Genomic_DNA"/>
</dbReference>
<dbReference type="Proteomes" id="UP001412067">
    <property type="component" value="Unassembled WGS sequence"/>
</dbReference>
<comment type="caution">
    <text evidence="1">The sequence shown here is derived from an EMBL/GenBank/DDBJ whole genome shotgun (WGS) entry which is preliminary data.</text>
</comment>